<evidence type="ECO:0000313" key="2">
    <source>
        <dbReference type="Proteomes" id="UP000265341"/>
    </source>
</evidence>
<dbReference type="Proteomes" id="UP000265341">
    <property type="component" value="Unassembled WGS sequence"/>
</dbReference>
<name>A0A399ELP1_9DEIN</name>
<dbReference type="RefSeq" id="WP_147371639.1">
    <property type="nucleotide sequence ID" value="NZ_QWLA01000050.1"/>
</dbReference>
<reference evidence="1 2" key="1">
    <citation type="submission" date="2018-08" db="EMBL/GenBank/DDBJ databases">
        <title>Meiothermus roseus NBRC 110900 genome sequencing project.</title>
        <authorList>
            <person name="Da Costa M.S."/>
            <person name="Albuquerque L."/>
            <person name="Raposo P."/>
            <person name="Froufe H.J.C."/>
            <person name="Barroso C.S."/>
            <person name="Egas C."/>
        </authorList>
    </citation>
    <scope>NUCLEOTIDE SEQUENCE [LARGE SCALE GENOMIC DNA]</scope>
    <source>
        <strain evidence="1 2">NBRC 110900</strain>
    </source>
</reference>
<evidence type="ECO:0000313" key="1">
    <source>
        <dbReference type="EMBL" id="RIH84885.1"/>
    </source>
</evidence>
<protein>
    <submittedName>
        <fullName evidence="1">Uncharacterized protein</fullName>
    </submittedName>
</protein>
<accession>A0A399ELP1</accession>
<comment type="caution">
    <text evidence="1">The sequence shown here is derived from an EMBL/GenBank/DDBJ whole genome shotgun (WGS) entry which is preliminary data.</text>
</comment>
<dbReference type="OrthoDB" id="9429584at2"/>
<sequence length="255" mass="29479">MKQVTLIALYGDKPKDLELVIKKCWDLIQQSKLHKIFKPYDIRQIHGTLIGLEKRMGFSAPLNANYSRNHGNMAAMDFDCLLRSVKANLPIQVRIGGFSHLYSEFKSKNSLPYIRSFQIQWENKKVVLIGWPYHREEGKDDFASRKILWDLRSGLERQCYIQHKYPNDNDLFMVIGEIAGFENRSDEELEELEAQCGRVEGAVREFLSRTPIEITIGEENTFVAQYVEETLPLSSTNVYCIQDRSVTGDFISGLY</sequence>
<keyword evidence="2" id="KW-1185">Reference proteome</keyword>
<organism evidence="1 2">
    <name type="scientific">Calidithermus roseus</name>
    <dbReference type="NCBI Taxonomy" id="1644118"/>
    <lineage>
        <taxon>Bacteria</taxon>
        <taxon>Thermotogati</taxon>
        <taxon>Deinococcota</taxon>
        <taxon>Deinococci</taxon>
        <taxon>Thermales</taxon>
        <taxon>Thermaceae</taxon>
        <taxon>Calidithermus</taxon>
    </lineage>
</organism>
<dbReference type="AlphaFoldDB" id="A0A399ELP1"/>
<proteinExistence type="predicted"/>
<gene>
    <name evidence="1" type="ORF">Mrose_02450</name>
</gene>
<dbReference type="EMBL" id="QWLA01000050">
    <property type="protein sequence ID" value="RIH84885.1"/>
    <property type="molecule type" value="Genomic_DNA"/>
</dbReference>